<dbReference type="PANTHER" id="PTHR24208">
    <property type="entry name" value="LIM/HOMEOBOX PROTEIN LHX"/>
    <property type="match status" value="1"/>
</dbReference>
<dbReference type="Gene3D" id="1.10.10.60">
    <property type="entry name" value="Homeodomain-like"/>
    <property type="match status" value="1"/>
</dbReference>
<evidence type="ECO:0000256" key="5">
    <source>
        <dbReference type="ARBA" id="ARBA00023038"/>
    </source>
</evidence>
<feature type="compositionally biased region" description="Low complexity" evidence="12">
    <location>
        <begin position="282"/>
        <end position="310"/>
    </location>
</feature>
<feature type="compositionally biased region" description="Polar residues" evidence="12">
    <location>
        <begin position="56"/>
        <end position="86"/>
    </location>
</feature>
<feature type="region of interest" description="Disordered" evidence="12">
    <location>
        <begin position="152"/>
        <end position="310"/>
    </location>
</feature>
<dbReference type="InterPro" id="IPR001356">
    <property type="entry name" value="HD"/>
</dbReference>
<dbReference type="EnsemblMetazoa" id="tetur11g02610.1">
    <property type="protein sequence ID" value="tetur11g02610.1"/>
    <property type="gene ID" value="tetur11g02610"/>
</dbReference>
<dbReference type="Pfam" id="PF00412">
    <property type="entry name" value="LIM"/>
    <property type="match status" value="1"/>
</dbReference>
<feature type="region of interest" description="Disordered" evidence="12">
    <location>
        <begin position="56"/>
        <end position="100"/>
    </location>
</feature>
<dbReference type="FunFam" id="1.10.10.60:FF:000448">
    <property type="entry name" value="LIM/homeobox protein Lhx4"/>
    <property type="match status" value="1"/>
</dbReference>
<dbReference type="Gene3D" id="2.10.110.10">
    <property type="entry name" value="Cysteine Rich Protein"/>
    <property type="match status" value="1"/>
</dbReference>
<sequence>MKALDSIFHLNCFTCVGCNKQLKKGDQYVIRSGRLFCRPDFEKELAILQMSTQTSENAVVPNNNQNSPIPSGQNTGSTVSVTSSQRQDGRRGPKRPRTILTTAQRRAFKASFEVSQKPCRKVRESLAKETGLSVRIVQVWFQNQRAKLKKIQRKQQQLQQQSHQQHTTNSDSNAGLGDKSNLDKMSPYSRLGHSGSGHLTDSSVDSPSFSVAPIQYLSHSPDDDSYYSPHGDGYSKGDLGMDSETSLGGLDDVLQGNGASNGGDESLSHHPHTHHHHHHHQGSSSMDNNNNNSNNIPSGSNGSTNNGLFGSSMTPIDKLYSMQNSYFNSNECECLGPSN</sequence>
<keyword evidence="6 9" id="KW-0238">DNA-binding</keyword>
<feature type="compositionally biased region" description="Basic residues" evidence="12">
    <location>
        <begin position="269"/>
        <end position="281"/>
    </location>
</feature>
<dbReference type="Pfam" id="PF00046">
    <property type="entry name" value="Homeodomain"/>
    <property type="match status" value="1"/>
</dbReference>
<keyword evidence="8 9" id="KW-0539">Nucleus</keyword>
<dbReference type="GO" id="GO:0005634">
    <property type="term" value="C:nucleus"/>
    <property type="evidence" value="ECO:0007669"/>
    <property type="project" value="UniProtKB-SubCell"/>
</dbReference>
<evidence type="ECO:0000256" key="8">
    <source>
        <dbReference type="ARBA" id="ARBA00023242"/>
    </source>
</evidence>
<evidence type="ECO:0000256" key="12">
    <source>
        <dbReference type="SAM" id="MobiDB-lite"/>
    </source>
</evidence>
<evidence type="ECO:0000256" key="2">
    <source>
        <dbReference type="ARBA" id="ARBA00022723"/>
    </source>
</evidence>
<accession>T1KH00</accession>
<evidence type="ECO:0000256" key="4">
    <source>
        <dbReference type="ARBA" id="ARBA00022833"/>
    </source>
</evidence>
<protein>
    <recommendedName>
        <fullName evidence="17">Homeobox domain-containing protein</fullName>
    </recommendedName>
</protein>
<feature type="DNA-binding region" description="Homeobox" evidence="9">
    <location>
        <begin position="93"/>
        <end position="152"/>
    </location>
</feature>
<evidence type="ECO:0000256" key="7">
    <source>
        <dbReference type="ARBA" id="ARBA00023155"/>
    </source>
</evidence>
<feature type="domain" description="LIM zinc-binding" evidence="13">
    <location>
        <begin position="1"/>
        <end position="47"/>
    </location>
</feature>
<dbReference type="EMBL" id="CAEY01000073">
    <property type="status" value="NOT_ANNOTATED_CDS"/>
    <property type="molecule type" value="Genomic_DNA"/>
</dbReference>
<dbReference type="InterPro" id="IPR001781">
    <property type="entry name" value="Znf_LIM"/>
</dbReference>
<evidence type="ECO:0000259" key="13">
    <source>
        <dbReference type="PROSITE" id="PS50023"/>
    </source>
</evidence>
<dbReference type="PROSITE" id="PS00027">
    <property type="entry name" value="HOMEOBOX_1"/>
    <property type="match status" value="1"/>
</dbReference>
<proteinExistence type="predicted"/>
<dbReference type="GO" id="GO:0000977">
    <property type="term" value="F:RNA polymerase II transcription regulatory region sequence-specific DNA binding"/>
    <property type="evidence" value="ECO:0007669"/>
    <property type="project" value="TreeGrafter"/>
</dbReference>
<feature type="compositionally biased region" description="Polar residues" evidence="12">
    <location>
        <begin position="197"/>
        <end position="209"/>
    </location>
</feature>
<dbReference type="InterPro" id="IPR050453">
    <property type="entry name" value="LIM_Homeobox_TF"/>
</dbReference>
<evidence type="ECO:0000256" key="9">
    <source>
        <dbReference type="PROSITE-ProRule" id="PRU00108"/>
    </source>
</evidence>
<evidence type="ECO:0000256" key="3">
    <source>
        <dbReference type="ARBA" id="ARBA00022737"/>
    </source>
</evidence>
<dbReference type="AlphaFoldDB" id="T1KH00"/>
<feature type="domain" description="Homeobox" evidence="14">
    <location>
        <begin position="91"/>
        <end position="151"/>
    </location>
</feature>
<reference evidence="16" key="1">
    <citation type="submission" date="2011-08" db="EMBL/GenBank/DDBJ databases">
        <authorList>
            <person name="Rombauts S."/>
        </authorList>
    </citation>
    <scope>NUCLEOTIDE SEQUENCE</scope>
    <source>
        <strain evidence="16">London</strain>
    </source>
</reference>
<reference evidence="15" key="2">
    <citation type="submission" date="2015-06" db="UniProtKB">
        <authorList>
            <consortium name="EnsemblMetazoa"/>
        </authorList>
    </citation>
    <scope>IDENTIFICATION</scope>
</reference>
<evidence type="ECO:0000256" key="1">
    <source>
        <dbReference type="ARBA" id="ARBA00004123"/>
    </source>
</evidence>
<keyword evidence="16" id="KW-1185">Reference proteome</keyword>
<evidence type="ECO:0000256" key="11">
    <source>
        <dbReference type="RuleBase" id="RU000682"/>
    </source>
</evidence>
<evidence type="ECO:0000313" key="15">
    <source>
        <dbReference type="EnsemblMetazoa" id="tetur11g02610.1"/>
    </source>
</evidence>
<organism evidence="15 16">
    <name type="scientific">Tetranychus urticae</name>
    <name type="common">Two-spotted spider mite</name>
    <dbReference type="NCBI Taxonomy" id="32264"/>
    <lineage>
        <taxon>Eukaryota</taxon>
        <taxon>Metazoa</taxon>
        <taxon>Ecdysozoa</taxon>
        <taxon>Arthropoda</taxon>
        <taxon>Chelicerata</taxon>
        <taxon>Arachnida</taxon>
        <taxon>Acari</taxon>
        <taxon>Acariformes</taxon>
        <taxon>Trombidiformes</taxon>
        <taxon>Prostigmata</taxon>
        <taxon>Eleutherengona</taxon>
        <taxon>Raphignathae</taxon>
        <taxon>Tetranychoidea</taxon>
        <taxon>Tetranychidae</taxon>
        <taxon>Tetranychus</taxon>
    </lineage>
</organism>
<dbReference type="SMART" id="SM00132">
    <property type="entry name" value="LIM"/>
    <property type="match status" value="1"/>
</dbReference>
<keyword evidence="7 9" id="KW-0371">Homeobox</keyword>
<keyword evidence="2 10" id="KW-0479">Metal-binding</keyword>
<evidence type="ECO:0008006" key="17">
    <source>
        <dbReference type="Google" id="ProtNLM"/>
    </source>
</evidence>
<name>T1KH00_TETUR</name>
<dbReference type="GO" id="GO:0046872">
    <property type="term" value="F:metal ion binding"/>
    <property type="evidence" value="ECO:0007669"/>
    <property type="project" value="UniProtKB-KW"/>
</dbReference>
<dbReference type="InterPro" id="IPR009057">
    <property type="entry name" value="Homeodomain-like_sf"/>
</dbReference>
<comment type="subcellular location">
    <subcellularLocation>
        <location evidence="1 9 11">Nucleus</location>
    </subcellularLocation>
</comment>
<evidence type="ECO:0000313" key="16">
    <source>
        <dbReference type="Proteomes" id="UP000015104"/>
    </source>
</evidence>
<keyword evidence="3" id="KW-0677">Repeat</keyword>
<dbReference type="GO" id="GO:0030182">
    <property type="term" value="P:neuron differentiation"/>
    <property type="evidence" value="ECO:0007669"/>
    <property type="project" value="TreeGrafter"/>
</dbReference>
<dbReference type="CDD" id="cd00086">
    <property type="entry name" value="homeodomain"/>
    <property type="match status" value="1"/>
</dbReference>
<dbReference type="PANTHER" id="PTHR24208:SF166">
    <property type="entry name" value="LIM HOMEOBOX TRANSCRIPTION FACTOR 1 ALPHA, ISOFORM B"/>
    <property type="match status" value="1"/>
</dbReference>
<dbReference type="Proteomes" id="UP000015104">
    <property type="component" value="Unassembled WGS sequence"/>
</dbReference>
<evidence type="ECO:0000256" key="10">
    <source>
        <dbReference type="PROSITE-ProRule" id="PRU00125"/>
    </source>
</evidence>
<dbReference type="HOGENOM" id="CLU_027802_0_1_1"/>
<evidence type="ECO:0000259" key="14">
    <source>
        <dbReference type="PROSITE" id="PS50071"/>
    </source>
</evidence>
<dbReference type="InterPro" id="IPR017970">
    <property type="entry name" value="Homeobox_CS"/>
</dbReference>
<keyword evidence="4 10" id="KW-0862">Zinc</keyword>
<feature type="compositionally biased region" description="Low complexity" evidence="12">
    <location>
        <begin position="154"/>
        <end position="166"/>
    </location>
</feature>
<dbReference type="SUPFAM" id="SSF46689">
    <property type="entry name" value="Homeodomain-like"/>
    <property type="match status" value="1"/>
</dbReference>
<dbReference type="eggNOG" id="KOG0490">
    <property type="taxonomic scope" value="Eukaryota"/>
</dbReference>
<evidence type="ECO:0000256" key="6">
    <source>
        <dbReference type="ARBA" id="ARBA00023125"/>
    </source>
</evidence>
<dbReference type="SMART" id="SM00389">
    <property type="entry name" value="HOX"/>
    <property type="match status" value="1"/>
</dbReference>
<dbReference type="GO" id="GO:0000981">
    <property type="term" value="F:DNA-binding transcription factor activity, RNA polymerase II-specific"/>
    <property type="evidence" value="ECO:0007669"/>
    <property type="project" value="InterPro"/>
</dbReference>
<keyword evidence="5 10" id="KW-0440">LIM domain</keyword>
<dbReference type="STRING" id="32264.T1KH00"/>
<dbReference type="PROSITE" id="PS50023">
    <property type="entry name" value="LIM_DOMAIN_2"/>
    <property type="match status" value="1"/>
</dbReference>
<dbReference type="PROSITE" id="PS50071">
    <property type="entry name" value="HOMEOBOX_2"/>
    <property type="match status" value="1"/>
</dbReference>